<sequence>MKVRRIRLTTRSSGKKVESKKYSWGQTSPEAPPPACSVSLTNMLQEGGVVQQLLISSQFEPSEMPELEGVE</sequence>
<protein>
    <submittedName>
        <fullName evidence="2">Uncharacterized protein</fullName>
    </submittedName>
</protein>
<proteinExistence type="predicted"/>
<keyword evidence="3" id="KW-1185">Reference proteome</keyword>
<dbReference type="Proteomes" id="UP000823775">
    <property type="component" value="Unassembled WGS sequence"/>
</dbReference>
<evidence type="ECO:0000256" key="1">
    <source>
        <dbReference type="SAM" id="MobiDB-lite"/>
    </source>
</evidence>
<accession>A0ABS8SY55</accession>
<reference evidence="2 3" key="1">
    <citation type="journal article" date="2021" name="BMC Genomics">
        <title>Datura genome reveals duplications of psychoactive alkaloid biosynthetic genes and high mutation rate following tissue culture.</title>
        <authorList>
            <person name="Rajewski A."/>
            <person name="Carter-House D."/>
            <person name="Stajich J."/>
            <person name="Litt A."/>
        </authorList>
    </citation>
    <scope>NUCLEOTIDE SEQUENCE [LARGE SCALE GENOMIC DNA]</scope>
    <source>
        <strain evidence="2">AR-01</strain>
    </source>
</reference>
<organism evidence="2 3">
    <name type="scientific">Datura stramonium</name>
    <name type="common">Jimsonweed</name>
    <name type="synonym">Common thornapple</name>
    <dbReference type="NCBI Taxonomy" id="4076"/>
    <lineage>
        <taxon>Eukaryota</taxon>
        <taxon>Viridiplantae</taxon>
        <taxon>Streptophyta</taxon>
        <taxon>Embryophyta</taxon>
        <taxon>Tracheophyta</taxon>
        <taxon>Spermatophyta</taxon>
        <taxon>Magnoliopsida</taxon>
        <taxon>eudicotyledons</taxon>
        <taxon>Gunneridae</taxon>
        <taxon>Pentapetalae</taxon>
        <taxon>asterids</taxon>
        <taxon>lamiids</taxon>
        <taxon>Solanales</taxon>
        <taxon>Solanaceae</taxon>
        <taxon>Solanoideae</taxon>
        <taxon>Datureae</taxon>
        <taxon>Datura</taxon>
    </lineage>
</organism>
<evidence type="ECO:0000313" key="3">
    <source>
        <dbReference type="Proteomes" id="UP000823775"/>
    </source>
</evidence>
<feature type="region of interest" description="Disordered" evidence="1">
    <location>
        <begin position="1"/>
        <end position="34"/>
    </location>
</feature>
<evidence type="ECO:0000313" key="2">
    <source>
        <dbReference type="EMBL" id="MCD7463808.1"/>
    </source>
</evidence>
<dbReference type="EMBL" id="JACEIK010000917">
    <property type="protein sequence ID" value="MCD7463808.1"/>
    <property type="molecule type" value="Genomic_DNA"/>
</dbReference>
<gene>
    <name evidence="2" type="ORF">HAX54_051457</name>
</gene>
<comment type="caution">
    <text evidence="2">The sequence shown here is derived from an EMBL/GenBank/DDBJ whole genome shotgun (WGS) entry which is preliminary data.</text>
</comment>
<name>A0ABS8SY55_DATST</name>